<dbReference type="InterPro" id="IPR013078">
    <property type="entry name" value="His_Pase_superF_clade-1"/>
</dbReference>
<keyword evidence="6" id="KW-1185">Reference proteome</keyword>
<proteinExistence type="predicted"/>
<keyword evidence="2" id="KW-0067">ATP-binding</keyword>
<dbReference type="InterPro" id="IPR029033">
    <property type="entry name" value="His_PPase_superfam"/>
</dbReference>
<feature type="domain" description="6-phosphofructo-2-kinase" evidence="4">
    <location>
        <begin position="65"/>
        <end position="276"/>
    </location>
</feature>
<dbReference type="PROSITE" id="PS00175">
    <property type="entry name" value="PG_MUTASE"/>
    <property type="match status" value="1"/>
</dbReference>
<dbReference type="GO" id="GO:0006000">
    <property type="term" value="P:fructose metabolic process"/>
    <property type="evidence" value="ECO:0007669"/>
    <property type="project" value="InterPro"/>
</dbReference>
<dbReference type="AlphaFoldDB" id="A0A9N8DNG3"/>
<dbReference type="GO" id="GO:0005524">
    <property type="term" value="F:ATP binding"/>
    <property type="evidence" value="ECO:0007669"/>
    <property type="project" value="UniProtKB-KW"/>
</dbReference>
<dbReference type="SUPFAM" id="SSF52540">
    <property type="entry name" value="P-loop containing nucleoside triphosphate hydrolases"/>
    <property type="match status" value="1"/>
</dbReference>
<dbReference type="SUPFAM" id="SSF53254">
    <property type="entry name" value="Phosphoglycerate mutase-like"/>
    <property type="match status" value="1"/>
</dbReference>
<keyword evidence="1" id="KW-0547">Nucleotide-binding</keyword>
<reference evidence="5" key="1">
    <citation type="submission" date="2020-06" db="EMBL/GenBank/DDBJ databases">
        <authorList>
            <consortium name="Plant Systems Biology data submission"/>
        </authorList>
    </citation>
    <scope>NUCLEOTIDE SEQUENCE</scope>
    <source>
        <strain evidence="5">D6</strain>
    </source>
</reference>
<dbReference type="FunFam" id="3.40.50.300:FF:000644">
    <property type="entry name" value="GpmB, Fructose-2,6-bisphosphatase"/>
    <property type="match status" value="1"/>
</dbReference>
<dbReference type="EMBL" id="CAICTM010000244">
    <property type="protein sequence ID" value="CAB9505837.1"/>
    <property type="molecule type" value="Genomic_DNA"/>
</dbReference>
<feature type="region of interest" description="Disordered" evidence="3">
    <location>
        <begin position="12"/>
        <end position="38"/>
    </location>
</feature>
<dbReference type="OrthoDB" id="267323at2759"/>
<dbReference type="PANTHER" id="PTHR10606">
    <property type="entry name" value="6-PHOSPHOFRUCTO-2-KINASE/FRUCTOSE-2,6-BISPHOSPHATASE"/>
    <property type="match status" value="1"/>
</dbReference>
<organism evidence="5 6">
    <name type="scientific">Seminavis robusta</name>
    <dbReference type="NCBI Taxonomy" id="568900"/>
    <lineage>
        <taxon>Eukaryota</taxon>
        <taxon>Sar</taxon>
        <taxon>Stramenopiles</taxon>
        <taxon>Ochrophyta</taxon>
        <taxon>Bacillariophyta</taxon>
        <taxon>Bacillariophyceae</taxon>
        <taxon>Bacillariophycidae</taxon>
        <taxon>Naviculales</taxon>
        <taxon>Naviculaceae</taxon>
        <taxon>Seminavis</taxon>
    </lineage>
</organism>
<evidence type="ECO:0000256" key="3">
    <source>
        <dbReference type="SAM" id="MobiDB-lite"/>
    </source>
</evidence>
<dbReference type="GO" id="GO:0005829">
    <property type="term" value="C:cytosol"/>
    <property type="evidence" value="ECO:0007669"/>
    <property type="project" value="TreeGrafter"/>
</dbReference>
<dbReference type="GO" id="GO:0003873">
    <property type="term" value="F:6-phosphofructo-2-kinase activity"/>
    <property type="evidence" value="ECO:0007669"/>
    <property type="project" value="InterPro"/>
</dbReference>
<evidence type="ECO:0000256" key="2">
    <source>
        <dbReference type="ARBA" id="ARBA00022840"/>
    </source>
</evidence>
<dbReference type="Gene3D" id="3.40.50.300">
    <property type="entry name" value="P-loop containing nucleotide triphosphate hydrolases"/>
    <property type="match status" value="1"/>
</dbReference>
<evidence type="ECO:0000313" key="5">
    <source>
        <dbReference type="EMBL" id="CAB9505837.1"/>
    </source>
</evidence>
<evidence type="ECO:0000259" key="4">
    <source>
        <dbReference type="Pfam" id="PF01591"/>
    </source>
</evidence>
<sequence length="549" mass="61973">MTDGGINLGAAPATSLGSNDLHNHSGPPPRDLSNPAGAVIVDNPMPHRLPEGENAAPLEVIGTTASDKLVIIMVGLPATGKTHIAKRICRFLSFFHDIPSMLFNVGDYRRQLFGAKMPADFYDPSNAEGLASRTMACDAALADLIDYVKQDGVRVAAFDATNSTRERRRHIMQRLKDAGLGAKRMFVESICDQEGLLEENIRKVKLSTPDYRDMDPEEAVIDFKKRRENYLKVYEPIDEIDGPHVKIINSKKFIVCNIRGYLPLKVVHFVMNLHTLPRTFYLTRHGQSEYNLLGKIGGDSGLTPAGTEYARRLALFAKEYIANDAEEDPSTGEEVKTARPARLWTSTLRRTKETAQFIEHNTIHHTYDNGDTIAWMQFRPMARRNLDELYAGTCDGMTYKEIEKVYPDEFERRQRDKLAYRYPRGESYMDVTLRLEPLAQEMERTREPVLIVAHQGILRILYAYFMGLDRKEAPYVSIPLNNVIELTPHAYGCNEKRFCLMAKEEMLNDGQDEPVTSMPTKRRSIHGTTAEAVPATHYSTDPVMNAPSC</sequence>
<evidence type="ECO:0000256" key="1">
    <source>
        <dbReference type="ARBA" id="ARBA00022741"/>
    </source>
</evidence>
<dbReference type="Proteomes" id="UP001153069">
    <property type="component" value="Unassembled WGS sequence"/>
</dbReference>
<dbReference type="InterPro" id="IPR003094">
    <property type="entry name" value="6Pfruct_kin"/>
</dbReference>
<dbReference type="InterPro" id="IPR027417">
    <property type="entry name" value="P-loop_NTPase"/>
</dbReference>
<dbReference type="PRINTS" id="PR00991">
    <property type="entry name" value="6PFRUCTKNASE"/>
</dbReference>
<dbReference type="GO" id="GO:0006003">
    <property type="term" value="P:fructose 2,6-bisphosphate metabolic process"/>
    <property type="evidence" value="ECO:0007669"/>
    <property type="project" value="InterPro"/>
</dbReference>
<accession>A0A9N8DNG3</accession>
<dbReference type="InterPro" id="IPR013079">
    <property type="entry name" value="6Phosfructo_kin"/>
</dbReference>
<dbReference type="PIRSF" id="PIRSF000709">
    <property type="entry name" value="6PFK_2-Ptase"/>
    <property type="match status" value="1"/>
</dbReference>
<dbReference type="CDD" id="cd07067">
    <property type="entry name" value="HP_PGM_like"/>
    <property type="match status" value="1"/>
</dbReference>
<comment type="caution">
    <text evidence="5">The sequence shown here is derived from an EMBL/GenBank/DDBJ whole genome shotgun (WGS) entry which is preliminary data.</text>
</comment>
<protein>
    <submittedName>
        <fullName evidence="5">Phosphofructo-2-kinase/fructose-2,6-bisphosphatas e</fullName>
    </submittedName>
</protein>
<evidence type="ECO:0000313" key="6">
    <source>
        <dbReference type="Proteomes" id="UP001153069"/>
    </source>
</evidence>
<dbReference type="Pfam" id="PF00300">
    <property type="entry name" value="His_Phos_1"/>
    <property type="match status" value="2"/>
</dbReference>
<dbReference type="Pfam" id="PF01591">
    <property type="entry name" value="6PF2K"/>
    <property type="match status" value="1"/>
</dbReference>
<dbReference type="SMART" id="SM00855">
    <property type="entry name" value="PGAM"/>
    <property type="match status" value="1"/>
</dbReference>
<dbReference type="PANTHER" id="PTHR10606:SF44">
    <property type="entry name" value="6-PHOSPHOFRUCTO 2-KINASE_FRUCTOSE 2,6-BISPHOSPHATASE LONG FORM"/>
    <property type="match status" value="1"/>
</dbReference>
<dbReference type="InterPro" id="IPR001345">
    <property type="entry name" value="PG/BPGM_mutase_AS"/>
</dbReference>
<gene>
    <name evidence="5" type="ORF">SEMRO_245_G097480.1</name>
</gene>
<name>A0A9N8DNG3_9STRA</name>
<dbReference type="Gene3D" id="3.40.50.1240">
    <property type="entry name" value="Phosphoglycerate mutase-like"/>
    <property type="match status" value="1"/>
</dbReference>
<dbReference type="GO" id="GO:0004331">
    <property type="term" value="F:fructose-2,6-bisphosphate 2-phosphatase activity"/>
    <property type="evidence" value="ECO:0007669"/>
    <property type="project" value="TreeGrafter"/>
</dbReference>